<dbReference type="Proteomes" id="UP000198601">
    <property type="component" value="Unassembled WGS sequence"/>
</dbReference>
<reference evidence="2" key="1">
    <citation type="submission" date="2016-10" db="EMBL/GenBank/DDBJ databases">
        <authorList>
            <person name="Varghese N."/>
            <person name="Submissions S."/>
        </authorList>
    </citation>
    <scope>NUCLEOTIDE SEQUENCE [LARGE SCALE GENOMIC DNA]</scope>
    <source>
        <strain evidence="2">CGMCC 1.8946</strain>
    </source>
</reference>
<organism evidence="1 2">
    <name type="scientific">Paenibacillus tianmuensis</name>
    <dbReference type="NCBI Taxonomy" id="624147"/>
    <lineage>
        <taxon>Bacteria</taxon>
        <taxon>Bacillati</taxon>
        <taxon>Bacillota</taxon>
        <taxon>Bacilli</taxon>
        <taxon>Bacillales</taxon>
        <taxon>Paenibacillaceae</taxon>
        <taxon>Paenibacillus</taxon>
    </lineage>
</organism>
<sequence length="120" mass="13930">MEKKDTELKARKKEYDKAVPMLQNYIKELGKENKVHLVIELLDIYLQTENMKEIAEILDSEAELLPYRPQTPQKHFDIVIIKVNKEKVLSDAFISKKEVFSSNAEDSILGFSLYWLASPS</sequence>
<dbReference type="AlphaFoldDB" id="A0A1G4PKK0"/>
<gene>
    <name evidence="1" type="ORF">SAMN04487970_10038</name>
</gene>
<evidence type="ECO:0000313" key="1">
    <source>
        <dbReference type="EMBL" id="SCW32685.1"/>
    </source>
</evidence>
<keyword evidence="2" id="KW-1185">Reference proteome</keyword>
<accession>A0A1G4PKK0</accession>
<name>A0A1G4PKK0_9BACL</name>
<evidence type="ECO:0000313" key="2">
    <source>
        <dbReference type="Proteomes" id="UP000198601"/>
    </source>
</evidence>
<proteinExistence type="predicted"/>
<dbReference type="EMBL" id="FMTT01000003">
    <property type="protein sequence ID" value="SCW32685.1"/>
    <property type="molecule type" value="Genomic_DNA"/>
</dbReference>
<protein>
    <submittedName>
        <fullName evidence="1">Uncharacterized protein</fullName>
    </submittedName>
</protein>